<name>A0A0N1IQP0_PAPMA</name>
<organism evidence="1 2">
    <name type="scientific">Papilio machaon</name>
    <name type="common">Old World swallowtail butterfly</name>
    <dbReference type="NCBI Taxonomy" id="76193"/>
    <lineage>
        <taxon>Eukaryota</taxon>
        <taxon>Metazoa</taxon>
        <taxon>Ecdysozoa</taxon>
        <taxon>Arthropoda</taxon>
        <taxon>Hexapoda</taxon>
        <taxon>Insecta</taxon>
        <taxon>Pterygota</taxon>
        <taxon>Neoptera</taxon>
        <taxon>Endopterygota</taxon>
        <taxon>Lepidoptera</taxon>
        <taxon>Glossata</taxon>
        <taxon>Ditrysia</taxon>
        <taxon>Papilionoidea</taxon>
        <taxon>Papilionidae</taxon>
        <taxon>Papilioninae</taxon>
        <taxon>Papilio</taxon>
    </lineage>
</organism>
<dbReference type="Proteomes" id="UP000053240">
    <property type="component" value="Unassembled WGS sequence"/>
</dbReference>
<proteinExistence type="predicted"/>
<keyword evidence="2" id="KW-1185">Reference proteome</keyword>
<sequence>MACDPASQRVIPVITGTAGPCLDQDGGQEVGLYKPWRHQRGRRGFRTCIARCRLEERLRVQRPLGGAERAHPGAVSGASRWQAHAIPWRPTVWP</sequence>
<gene>
    <name evidence="1" type="ORF">RR48_00067</name>
</gene>
<dbReference type="InParanoid" id="A0A0N1IQP0"/>
<protein>
    <submittedName>
        <fullName evidence="1">Uncharacterized protein</fullName>
    </submittedName>
</protein>
<evidence type="ECO:0000313" key="1">
    <source>
        <dbReference type="EMBL" id="KPJ21427.1"/>
    </source>
</evidence>
<dbReference type="AlphaFoldDB" id="A0A0N1IQP0"/>
<dbReference type="EMBL" id="LADJ01044573">
    <property type="protein sequence ID" value="KPJ21427.1"/>
    <property type="molecule type" value="Genomic_DNA"/>
</dbReference>
<comment type="caution">
    <text evidence="1">The sequence shown here is derived from an EMBL/GenBank/DDBJ whole genome shotgun (WGS) entry which is preliminary data.</text>
</comment>
<evidence type="ECO:0000313" key="2">
    <source>
        <dbReference type="Proteomes" id="UP000053240"/>
    </source>
</evidence>
<accession>A0A0N1IQP0</accession>
<reference evidence="1 2" key="1">
    <citation type="journal article" date="2015" name="Nat. Commun.">
        <title>Outbred genome sequencing and CRISPR/Cas9 gene editing in butterflies.</title>
        <authorList>
            <person name="Li X."/>
            <person name="Fan D."/>
            <person name="Zhang W."/>
            <person name="Liu G."/>
            <person name="Zhang L."/>
            <person name="Zhao L."/>
            <person name="Fang X."/>
            <person name="Chen L."/>
            <person name="Dong Y."/>
            <person name="Chen Y."/>
            <person name="Ding Y."/>
            <person name="Zhao R."/>
            <person name="Feng M."/>
            <person name="Zhu Y."/>
            <person name="Feng Y."/>
            <person name="Jiang X."/>
            <person name="Zhu D."/>
            <person name="Xiang H."/>
            <person name="Feng X."/>
            <person name="Li S."/>
            <person name="Wang J."/>
            <person name="Zhang G."/>
            <person name="Kronforst M.R."/>
            <person name="Wang W."/>
        </authorList>
    </citation>
    <scope>NUCLEOTIDE SEQUENCE [LARGE SCALE GENOMIC DNA]</scope>
    <source>
        <strain evidence="1">Ya'a_city_454_Pm</strain>
        <tissue evidence="1">Whole body</tissue>
    </source>
</reference>